<evidence type="ECO:0000313" key="3">
    <source>
        <dbReference type="Proteomes" id="UP000305778"/>
    </source>
</evidence>
<protein>
    <submittedName>
        <fullName evidence="2">Helix-turn-helix domain-containing protein</fullName>
    </submittedName>
</protein>
<keyword evidence="3" id="KW-1185">Reference proteome</keyword>
<name>A0A4U0T8S4_9ACTN</name>
<reference evidence="2 3" key="1">
    <citation type="submission" date="2019-04" db="EMBL/GenBank/DDBJ databases">
        <title>Streptomyces oryziradicis sp. nov., a novel actinomycete isolated from rhizosphere soil of rice (Oryza sativa L.).</title>
        <authorList>
            <person name="Li C."/>
        </authorList>
    </citation>
    <scope>NUCLEOTIDE SEQUENCE [LARGE SCALE GENOMIC DNA]</scope>
    <source>
        <strain evidence="2 3">NEAU-C40</strain>
    </source>
</reference>
<proteinExistence type="predicted"/>
<dbReference type="GO" id="GO:0003677">
    <property type="term" value="F:DNA binding"/>
    <property type="evidence" value="ECO:0007669"/>
    <property type="project" value="InterPro"/>
</dbReference>
<dbReference type="SMART" id="SM00530">
    <property type="entry name" value="HTH_XRE"/>
    <property type="match status" value="1"/>
</dbReference>
<accession>A0A4U0T8S4</accession>
<evidence type="ECO:0000313" key="2">
    <source>
        <dbReference type="EMBL" id="TKA11565.1"/>
    </source>
</evidence>
<feature type="domain" description="HTH cro/C1-type" evidence="1">
    <location>
        <begin position="18"/>
        <end position="73"/>
    </location>
</feature>
<dbReference type="InterPro" id="IPR010982">
    <property type="entry name" value="Lambda_DNA-bd_dom_sf"/>
</dbReference>
<dbReference type="OrthoDB" id="3462393at2"/>
<comment type="caution">
    <text evidence="2">The sequence shown here is derived from an EMBL/GenBank/DDBJ whole genome shotgun (WGS) entry which is preliminary data.</text>
</comment>
<dbReference type="PROSITE" id="PS50943">
    <property type="entry name" value="HTH_CROC1"/>
    <property type="match status" value="1"/>
</dbReference>
<sequence length="281" mass="31594">MSPKDTPTVRQARLGAELRKMRERAGVLAREAAAALGTNQAKMSMMEAGRRGVSEERVRNLASLYSCQDATLIDALCAIAREHRGQFWWDEYRDTVPPGALDMSELEYHAAYTRSVEMLVIPGIFQTEDYTRALFGPSNLFGDFEIRVEHRMKRRRIFERTDPAPYEAIIHEAALRMRYGGRKVAKSQLEYLLAVADWPSVTLRVIPFSLEEIIGYAQSMVYAGGPVAQLDTVGIDTPFGGLYLDAELQLQGYRKLIDTITDSALDASRSKNLIHSIAQEM</sequence>
<dbReference type="Pfam" id="PF13560">
    <property type="entry name" value="HTH_31"/>
    <property type="match status" value="1"/>
</dbReference>
<dbReference type="RefSeq" id="WP_136723516.1">
    <property type="nucleotide sequence ID" value="NZ_SUMC01000008.1"/>
</dbReference>
<dbReference type="Gene3D" id="1.10.260.40">
    <property type="entry name" value="lambda repressor-like DNA-binding domains"/>
    <property type="match status" value="1"/>
</dbReference>
<dbReference type="SUPFAM" id="SSF47413">
    <property type="entry name" value="lambda repressor-like DNA-binding domains"/>
    <property type="match status" value="1"/>
</dbReference>
<dbReference type="EMBL" id="SUMC01000008">
    <property type="protein sequence ID" value="TKA11565.1"/>
    <property type="molecule type" value="Genomic_DNA"/>
</dbReference>
<dbReference type="CDD" id="cd00093">
    <property type="entry name" value="HTH_XRE"/>
    <property type="match status" value="1"/>
</dbReference>
<organism evidence="2 3">
    <name type="scientific">Actinacidiphila oryziradicis</name>
    <dbReference type="NCBI Taxonomy" id="2571141"/>
    <lineage>
        <taxon>Bacteria</taxon>
        <taxon>Bacillati</taxon>
        <taxon>Actinomycetota</taxon>
        <taxon>Actinomycetes</taxon>
        <taxon>Kitasatosporales</taxon>
        <taxon>Streptomycetaceae</taxon>
        <taxon>Actinacidiphila</taxon>
    </lineage>
</organism>
<gene>
    <name evidence="2" type="ORF">FCI23_12170</name>
</gene>
<dbReference type="Proteomes" id="UP000305778">
    <property type="component" value="Unassembled WGS sequence"/>
</dbReference>
<dbReference type="Pfam" id="PF19054">
    <property type="entry name" value="DUF5753"/>
    <property type="match status" value="1"/>
</dbReference>
<dbReference type="AlphaFoldDB" id="A0A4U0T8S4"/>
<dbReference type="InterPro" id="IPR001387">
    <property type="entry name" value="Cro/C1-type_HTH"/>
</dbReference>
<dbReference type="InterPro" id="IPR043917">
    <property type="entry name" value="DUF5753"/>
</dbReference>
<evidence type="ECO:0000259" key="1">
    <source>
        <dbReference type="PROSITE" id="PS50943"/>
    </source>
</evidence>